<dbReference type="InterPro" id="IPR003661">
    <property type="entry name" value="HisK_dim/P_dom"/>
</dbReference>
<feature type="domain" description="Histidine kinase" evidence="7">
    <location>
        <begin position="279"/>
        <end position="492"/>
    </location>
</feature>
<sequence>MSQDAGPSPQHDSLEERVEDAEPLSVESGLEALRSSSEFRGPVEPLDDVEANEHIALFYESREEQFSAVVPFVRQGLERGERVMYVLEEHEEDEVIAALSEAGIDVDTAVDSGALTFHGIDETYLRTGAFDPDEMLEFYGEALAAATAEYPALRITADTRWILDDQTTIEDFMAYESRVNDLFRGEDCIALCQYDREAFPSAVLTDIVRTHPHLIYDGTLCHNFYYTPPREYFEPDEPTRDVNRMLGTLVDRTEAKVELNETIEELAESNERLKRFAYIASHDLQEPLRMISSYLQLLENRYGDDLDDEAEEYIDFAVDGADRMREMVDGLLEYSRIDMQDADFEPVDCDAVLDDVVTDLQLRIEESDAAIVVEELPAVVGDANQLEQLFSNLVSNAIKYSGEGPPRVEVSAERQGDRAVFSVADNGIGIESEYVDQIFEVFNRLHSNDEYRGTGIGLALCRKIVRHHGGDIWVDSELGAGTTFYFTLPRATA</sequence>
<comment type="caution">
    <text evidence="8">The sequence shown here is derived from an EMBL/GenBank/DDBJ whole genome shotgun (WGS) entry which is preliminary data.</text>
</comment>
<dbReference type="InterPro" id="IPR025847">
    <property type="entry name" value="MEDS_domain"/>
</dbReference>
<keyword evidence="5" id="KW-0418">Kinase</keyword>
<evidence type="ECO:0000256" key="4">
    <source>
        <dbReference type="ARBA" id="ARBA00022679"/>
    </source>
</evidence>
<reference evidence="8" key="1">
    <citation type="submission" date="2022-09" db="EMBL/GenBank/DDBJ databases">
        <title>Enrichment on poylsaccharides allowed isolation of novel metabolic and taxonomic groups of Haloarchaea.</title>
        <authorList>
            <person name="Sorokin D.Y."/>
            <person name="Elcheninov A.G."/>
            <person name="Khizhniak T.V."/>
            <person name="Kolganova T.V."/>
            <person name="Kublanov I.V."/>
        </authorList>
    </citation>
    <scope>NUCLEOTIDE SEQUENCE</scope>
    <source>
        <strain evidence="8">AArc-xg1-1</strain>
    </source>
</reference>
<dbReference type="EC" id="2.7.13.3" evidence="2"/>
<dbReference type="SMART" id="SM00387">
    <property type="entry name" value="HATPase_c"/>
    <property type="match status" value="1"/>
</dbReference>
<name>A0AAP2YX79_9EURY</name>
<dbReference type="InterPro" id="IPR005467">
    <property type="entry name" value="His_kinase_dom"/>
</dbReference>
<dbReference type="GO" id="GO:0000155">
    <property type="term" value="F:phosphorelay sensor kinase activity"/>
    <property type="evidence" value="ECO:0007669"/>
    <property type="project" value="InterPro"/>
</dbReference>
<protein>
    <recommendedName>
        <fullName evidence="2">histidine kinase</fullName>
        <ecNumber evidence="2">2.7.13.3</ecNumber>
    </recommendedName>
</protein>
<evidence type="ECO:0000259" key="7">
    <source>
        <dbReference type="PROSITE" id="PS50109"/>
    </source>
</evidence>
<dbReference type="SMART" id="SM00388">
    <property type="entry name" value="HisKA"/>
    <property type="match status" value="1"/>
</dbReference>
<dbReference type="InterPro" id="IPR004358">
    <property type="entry name" value="Sig_transdc_His_kin-like_C"/>
</dbReference>
<evidence type="ECO:0000256" key="5">
    <source>
        <dbReference type="ARBA" id="ARBA00022777"/>
    </source>
</evidence>
<dbReference type="SUPFAM" id="SSF47384">
    <property type="entry name" value="Homodimeric domain of signal transducing histidine kinase"/>
    <property type="match status" value="1"/>
</dbReference>
<dbReference type="RefSeq" id="WP_338002425.1">
    <property type="nucleotide sequence ID" value="NZ_JAOPKA010000002.1"/>
</dbReference>
<dbReference type="PANTHER" id="PTHR43304:SF1">
    <property type="entry name" value="PAC DOMAIN-CONTAINING PROTEIN"/>
    <property type="match status" value="1"/>
</dbReference>
<dbReference type="SUPFAM" id="SSF55874">
    <property type="entry name" value="ATPase domain of HSP90 chaperone/DNA topoisomerase II/histidine kinase"/>
    <property type="match status" value="1"/>
</dbReference>
<evidence type="ECO:0000256" key="2">
    <source>
        <dbReference type="ARBA" id="ARBA00012438"/>
    </source>
</evidence>
<dbReference type="PRINTS" id="PR00344">
    <property type="entry name" value="BCTRLSENSOR"/>
</dbReference>
<organism evidence="8 9">
    <name type="scientific">Natronoglomus mannanivorans</name>
    <dbReference type="NCBI Taxonomy" id="2979990"/>
    <lineage>
        <taxon>Archaea</taxon>
        <taxon>Methanobacteriati</taxon>
        <taxon>Methanobacteriota</taxon>
        <taxon>Stenosarchaea group</taxon>
        <taxon>Halobacteria</taxon>
        <taxon>Halobacteriales</taxon>
        <taxon>Natrialbaceae</taxon>
        <taxon>Natronoglomus</taxon>
    </lineage>
</organism>
<dbReference type="Proteomes" id="UP001321018">
    <property type="component" value="Unassembled WGS sequence"/>
</dbReference>
<dbReference type="Pfam" id="PF02518">
    <property type="entry name" value="HATPase_c"/>
    <property type="match status" value="1"/>
</dbReference>
<dbReference type="AlphaFoldDB" id="A0AAP2YX79"/>
<dbReference type="Pfam" id="PF14417">
    <property type="entry name" value="MEDS"/>
    <property type="match status" value="1"/>
</dbReference>
<dbReference type="Gene3D" id="1.10.287.130">
    <property type="match status" value="1"/>
</dbReference>
<dbReference type="PROSITE" id="PS50109">
    <property type="entry name" value="HIS_KIN"/>
    <property type="match status" value="1"/>
</dbReference>
<evidence type="ECO:0000256" key="3">
    <source>
        <dbReference type="ARBA" id="ARBA00022553"/>
    </source>
</evidence>
<dbReference type="InterPro" id="IPR003594">
    <property type="entry name" value="HATPase_dom"/>
</dbReference>
<dbReference type="FunFam" id="3.30.565.10:FF:000006">
    <property type="entry name" value="Sensor histidine kinase WalK"/>
    <property type="match status" value="1"/>
</dbReference>
<keyword evidence="4" id="KW-0808">Transferase</keyword>
<dbReference type="InterPro" id="IPR036097">
    <property type="entry name" value="HisK_dim/P_sf"/>
</dbReference>
<keyword evidence="3" id="KW-0597">Phosphoprotein</keyword>
<comment type="catalytic activity">
    <reaction evidence="1">
        <text>ATP + protein L-histidine = ADP + protein N-phospho-L-histidine.</text>
        <dbReference type="EC" id="2.7.13.3"/>
    </reaction>
</comment>
<gene>
    <name evidence="8" type="ORF">OB960_04095</name>
</gene>
<proteinExistence type="predicted"/>
<dbReference type="InterPro" id="IPR052162">
    <property type="entry name" value="Sensor_kinase/Photoreceptor"/>
</dbReference>
<dbReference type="EMBL" id="JAOPKA010000002">
    <property type="protein sequence ID" value="MCU4740579.1"/>
    <property type="molecule type" value="Genomic_DNA"/>
</dbReference>
<dbReference type="Pfam" id="PF00512">
    <property type="entry name" value="HisKA"/>
    <property type="match status" value="1"/>
</dbReference>
<dbReference type="InterPro" id="IPR036890">
    <property type="entry name" value="HATPase_C_sf"/>
</dbReference>
<accession>A0AAP2YX79</accession>
<evidence type="ECO:0000256" key="6">
    <source>
        <dbReference type="SAM" id="MobiDB-lite"/>
    </source>
</evidence>
<evidence type="ECO:0000313" key="9">
    <source>
        <dbReference type="Proteomes" id="UP001321018"/>
    </source>
</evidence>
<feature type="region of interest" description="Disordered" evidence="6">
    <location>
        <begin position="1"/>
        <end position="45"/>
    </location>
</feature>
<dbReference type="Gene3D" id="3.30.565.10">
    <property type="entry name" value="Histidine kinase-like ATPase, C-terminal domain"/>
    <property type="match status" value="1"/>
</dbReference>
<dbReference type="CDD" id="cd00082">
    <property type="entry name" value="HisKA"/>
    <property type="match status" value="1"/>
</dbReference>
<evidence type="ECO:0000313" key="8">
    <source>
        <dbReference type="EMBL" id="MCU4740579.1"/>
    </source>
</evidence>
<dbReference type="PANTHER" id="PTHR43304">
    <property type="entry name" value="PHYTOCHROME-LIKE PROTEIN CPH1"/>
    <property type="match status" value="1"/>
</dbReference>
<evidence type="ECO:0000256" key="1">
    <source>
        <dbReference type="ARBA" id="ARBA00000085"/>
    </source>
</evidence>